<protein>
    <submittedName>
        <fullName evidence="1">Uncharacterized protein</fullName>
    </submittedName>
</protein>
<evidence type="ECO:0000313" key="1">
    <source>
        <dbReference type="EMBL" id="KAI8439136.1"/>
    </source>
</evidence>
<sequence length="321" mass="36327">MDLNEQTFKNEVSSFVASLHKLLPKKKDFIVIEPEKPKLTRLVDVHIEAKSVFPLCFIGTKLVVLREILDKVKLVQQYNFGRPKESYRCFTDLIAKETEPKASHDGLVLEWKGSATATYHEVIDGGYEMRLVSKIRDLISSENEIVLEKSNENSVGSLTCTMRDVDPSTVRVISHFVYKLLPEVFIGTELGMRPLAYPPSPEVSVSARYEKPTFTLSSTLSRVGFQVCLFKQLSSNLRIASIINESSKAPTTVGIALHKTYMNGCDVKIFVDSQRCGGFTLQKDVLFHEPQNEIRVVRLVASTLIDRQRRVRFGFGFNLDF</sequence>
<accession>A0ACC0KRA3</accession>
<dbReference type="EMBL" id="CM046123">
    <property type="protein sequence ID" value="KAI8439136.1"/>
    <property type="molecule type" value="Genomic_DNA"/>
</dbReference>
<keyword evidence="2" id="KW-1185">Reference proteome</keyword>
<evidence type="ECO:0000313" key="2">
    <source>
        <dbReference type="Proteomes" id="UP001064048"/>
    </source>
</evidence>
<gene>
    <name evidence="1" type="ORF">MSG28_012994</name>
</gene>
<name>A0ACC0KRA3_CHOFU</name>
<proteinExistence type="predicted"/>
<comment type="caution">
    <text evidence="1">The sequence shown here is derived from an EMBL/GenBank/DDBJ whole genome shotgun (WGS) entry which is preliminary data.</text>
</comment>
<reference evidence="1 2" key="1">
    <citation type="journal article" date="2022" name="Genome Biol. Evol.">
        <title>The Spruce Budworm Genome: Reconstructing the Evolutionary History of Antifreeze Proteins.</title>
        <authorList>
            <person name="Beliveau C."/>
            <person name="Gagne P."/>
            <person name="Picq S."/>
            <person name="Vernygora O."/>
            <person name="Keeling C.I."/>
            <person name="Pinkney K."/>
            <person name="Doucet D."/>
            <person name="Wen F."/>
            <person name="Johnston J.S."/>
            <person name="Maaroufi H."/>
            <person name="Boyle B."/>
            <person name="Laroche J."/>
            <person name="Dewar K."/>
            <person name="Juretic N."/>
            <person name="Blackburn G."/>
            <person name="Nisole A."/>
            <person name="Brunet B."/>
            <person name="Brandao M."/>
            <person name="Lumley L."/>
            <person name="Duan J."/>
            <person name="Quan G."/>
            <person name="Lucarotti C.J."/>
            <person name="Roe A.D."/>
            <person name="Sperling F.A.H."/>
            <person name="Levesque R.C."/>
            <person name="Cusson M."/>
        </authorList>
    </citation>
    <scope>NUCLEOTIDE SEQUENCE [LARGE SCALE GENOMIC DNA]</scope>
    <source>
        <strain evidence="1">Glfc:IPQL:Cfum</strain>
    </source>
</reference>
<dbReference type="Proteomes" id="UP001064048">
    <property type="component" value="Chromosome 23"/>
</dbReference>
<organism evidence="1 2">
    <name type="scientific">Choristoneura fumiferana</name>
    <name type="common">Spruce budworm moth</name>
    <name type="synonym">Archips fumiferana</name>
    <dbReference type="NCBI Taxonomy" id="7141"/>
    <lineage>
        <taxon>Eukaryota</taxon>
        <taxon>Metazoa</taxon>
        <taxon>Ecdysozoa</taxon>
        <taxon>Arthropoda</taxon>
        <taxon>Hexapoda</taxon>
        <taxon>Insecta</taxon>
        <taxon>Pterygota</taxon>
        <taxon>Neoptera</taxon>
        <taxon>Endopterygota</taxon>
        <taxon>Lepidoptera</taxon>
        <taxon>Glossata</taxon>
        <taxon>Ditrysia</taxon>
        <taxon>Tortricoidea</taxon>
        <taxon>Tortricidae</taxon>
        <taxon>Tortricinae</taxon>
        <taxon>Choristoneura</taxon>
    </lineage>
</organism>